<keyword evidence="1" id="KW-0175">Coiled coil</keyword>
<evidence type="ECO:0000313" key="4">
    <source>
        <dbReference type="Proteomes" id="UP001557470"/>
    </source>
</evidence>
<feature type="compositionally biased region" description="Basic and acidic residues" evidence="2">
    <location>
        <begin position="342"/>
        <end position="351"/>
    </location>
</feature>
<reference evidence="3 4" key="1">
    <citation type="submission" date="2024-06" db="EMBL/GenBank/DDBJ databases">
        <authorList>
            <person name="Pan Q."/>
            <person name="Wen M."/>
            <person name="Jouanno E."/>
            <person name="Zahm M."/>
            <person name="Klopp C."/>
            <person name="Cabau C."/>
            <person name="Louis A."/>
            <person name="Berthelot C."/>
            <person name="Parey E."/>
            <person name="Roest Crollius H."/>
            <person name="Montfort J."/>
            <person name="Robinson-Rechavi M."/>
            <person name="Bouchez O."/>
            <person name="Lampietro C."/>
            <person name="Lopez Roques C."/>
            <person name="Donnadieu C."/>
            <person name="Postlethwait J."/>
            <person name="Bobe J."/>
            <person name="Verreycken H."/>
            <person name="Guiguen Y."/>
        </authorList>
    </citation>
    <scope>NUCLEOTIDE SEQUENCE [LARGE SCALE GENOMIC DNA]</scope>
    <source>
        <strain evidence="3">Up_M1</strain>
        <tissue evidence="3">Testis</tissue>
    </source>
</reference>
<dbReference type="AlphaFoldDB" id="A0ABD0YD06"/>
<protein>
    <submittedName>
        <fullName evidence="3">Uncharacterized protein</fullName>
    </submittedName>
</protein>
<keyword evidence="4" id="KW-1185">Reference proteome</keyword>
<feature type="compositionally biased region" description="Pro residues" evidence="2">
    <location>
        <begin position="329"/>
        <end position="341"/>
    </location>
</feature>
<accession>A0ABD0YD06</accession>
<feature type="compositionally biased region" description="Polar residues" evidence="2">
    <location>
        <begin position="114"/>
        <end position="132"/>
    </location>
</feature>
<feature type="compositionally biased region" description="Low complexity" evidence="2">
    <location>
        <begin position="274"/>
        <end position="303"/>
    </location>
</feature>
<name>A0ABD0YD06_UMBPY</name>
<comment type="caution">
    <text evidence="3">The sequence shown here is derived from an EMBL/GenBank/DDBJ whole genome shotgun (WGS) entry which is preliminary data.</text>
</comment>
<gene>
    <name evidence="3" type="ORF">UPYG_G00046940</name>
</gene>
<evidence type="ECO:0000256" key="2">
    <source>
        <dbReference type="SAM" id="MobiDB-lite"/>
    </source>
</evidence>
<sequence length="598" mass="67462">MTITRVLHQRISSVMEILANSAVTQICMLVEECCDALRLEVSQSKMQVKVLEEKLRLAELKCQTTNGKEQTPSSTCDSPVSNVDAVDMEDEDGRVDEVDGITGNQHTHSKELSKSPSGHLTMTATSSDCSSDTPRKQHITSFRVGETPKIQACTTCCSLYHCPFCQPSAFKPNGFHRIIPHIQSHLRSAVQNDEYIVYNCKLTCRDKPHYHCTYCGHVVCKKQGFIKHFEDCRMNKDNARVEAPLHATTVLTQQQPSSSQRALAPKTSTVVVSTCSSDVPQTSPVSTPRPVTPSSPSVAPESPNTDGDKPDTSADHNLVPCTSGLVLEPPSPDVYPCPPTPHMEKERLQRPAQREAVQIQCNHCGIFLNKRNFRVHMKRRHRNKFIAEESEEALRRYLANSKLDTPPWRRPTRVDCDPGGIKVNKKNFKMHVRRKHKADVMPLAFQESFERCLSEQGLLVVESSLLCSDHTEAPAIERREGWDRDLFMDIDVGEEQCIRFSNTSTQLSLETNLTTQQVEGEAVQIGMNPKRYHGLGKPHLLELPLESLVWIFRDVLRADGKAGYWNLALVCRTFRTILRNEIIRKYSTGKKRHHESHP</sequence>
<dbReference type="Proteomes" id="UP001557470">
    <property type="component" value="Unassembled WGS sequence"/>
</dbReference>
<proteinExistence type="predicted"/>
<feature type="region of interest" description="Disordered" evidence="2">
    <location>
        <begin position="274"/>
        <end position="351"/>
    </location>
</feature>
<evidence type="ECO:0000313" key="3">
    <source>
        <dbReference type="EMBL" id="KAL1023836.1"/>
    </source>
</evidence>
<organism evidence="3 4">
    <name type="scientific">Umbra pygmaea</name>
    <name type="common">Eastern mudminnow</name>
    <dbReference type="NCBI Taxonomy" id="75934"/>
    <lineage>
        <taxon>Eukaryota</taxon>
        <taxon>Metazoa</taxon>
        <taxon>Chordata</taxon>
        <taxon>Craniata</taxon>
        <taxon>Vertebrata</taxon>
        <taxon>Euteleostomi</taxon>
        <taxon>Actinopterygii</taxon>
        <taxon>Neopterygii</taxon>
        <taxon>Teleostei</taxon>
        <taxon>Protacanthopterygii</taxon>
        <taxon>Esociformes</taxon>
        <taxon>Umbridae</taxon>
        <taxon>Umbra</taxon>
    </lineage>
</organism>
<feature type="coiled-coil region" evidence="1">
    <location>
        <begin position="34"/>
        <end position="61"/>
    </location>
</feature>
<dbReference type="EMBL" id="JAGEUA010000001">
    <property type="protein sequence ID" value="KAL1023836.1"/>
    <property type="molecule type" value="Genomic_DNA"/>
</dbReference>
<evidence type="ECO:0000256" key="1">
    <source>
        <dbReference type="SAM" id="Coils"/>
    </source>
</evidence>
<feature type="region of interest" description="Disordered" evidence="2">
    <location>
        <begin position="96"/>
        <end position="135"/>
    </location>
</feature>